<evidence type="ECO:0000313" key="4">
    <source>
        <dbReference type="Proteomes" id="UP000231279"/>
    </source>
</evidence>
<feature type="compositionally biased region" description="Polar residues" evidence="1">
    <location>
        <begin position="43"/>
        <end position="64"/>
    </location>
</feature>
<feature type="compositionally biased region" description="Polar residues" evidence="1">
    <location>
        <begin position="81"/>
        <end position="109"/>
    </location>
</feature>
<protein>
    <submittedName>
        <fullName evidence="2">Uncharacterized protein</fullName>
    </submittedName>
</protein>
<keyword evidence="4" id="KW-1185">Reference proteome</keyword>
<reference evidence="2" key="1">
    <citation type="submission" date="2017-07" db="EMBL/GenBank/DDBJ databases">
        <authorList>
            <person name="Sun Z.S."/>
            <person name="Albrecht U."/>
            <person name="Echele G."/>
            <person name="Lee C.C."/>
        </authorList>
    </citation>
    <scope>NUCLEOTIDE SEQUENCE</scope>
    <source>
        <strain evidence="2">UFG-1</strain>
        <tissue evidence="2">Leaf</tissue>
    </source>
</reference>
<evidence type="ECO:0000256" key="1">
    <source>
        <dbReference type="SAM" id="MobiDB-lite"/>
    </source>
</evidence>
<feature type="region of interest" description="Disordered" evidence="1">
    <location>
        <begin position="43"/>
        <end position="109"/>
    </location>
</feature>
<proteinExistence type="predicted"/>
<evidence type="ECO:0000313" key="3">
    <source>
        <dbReference type="EMBL" id="PIN13886.1"/>
    </source>
</evidence>
<reference evidence="2" key="3">
    <citation type="journal article" date="2018" name="Gigascience">
        <title>Genome assembly of the pink ipe (Handroanthus impetiginosus, Bignoniaceae), a highly-valued ecologically keystone neotropical timber forest tree.</title>
        <authorList>
            <person name="Silva-Junior O.B."/>
            <person name="Novaes E."/>
            <person name="Grattapaglia D."/>
            <person name="Collevatti R.G."/>
        </authorList>
    </citation>
    <scope>NUCLEOTIDE SEQUENCE [LARGE SCALE GENOMIC DNA]</scope>
    <source>
        <strain evidence="2">UFG-1</strain>
        <tissue evidence="2">Leaf</tissue>
    </source>
</reference>
<dbReference type="EMBL" id="NKXS01002394">
    <property type="protein sequence ID" value="PIN13886.1"/>
    <property type="molecule type" value="Genomic_DNA"/>
</dbReference>
<evidence type="ECO:0000313" key="2">
    <source>
        <dbReference type="EMBL" id="PIN13885.1"/>
    </source>
</evidence>
<name>A0A2G9H8P5_9LAMI</name>
<dbReference type="EMBL" id="NKXS01002394">
    <property type="protein sequence ID" value="PIN13885.1"/>
    <property type="molecule type" value="Genomic_DNA"/>
</dbReference>
<dbReference type="AlphaFoldDB" id="A0A2G9H8P5"/>
<reference evidence="4" key="2">
    <citation type="journal article" date="2018" name="Gigascience">
        <title>Genome assembly of the Pink Ipe (Handroanthus impetiginosus, Bignoniaceae), a highly valued, ecologically keystone Neotropical timber forest tree.</title>
        <authorList>
            <person name="Silva-Junior O.B."/>
            <person name="Grattapaglia D."/>
            <person name="Novaes E."/>
            <person name="Collevatti R.G."/>
        </authorList>
    </citation>
    <scope>NUCLEOTIDE SEQUENCE [LARGE SCALE GENOMIC DNA]</scope>
    <source>
        <strain evidence="4">cv. UFG-1</strain>
    </source>
</reference>
<accession>A0A2G9H8P5</accession>
<dbReference type="Proteomes" id="UP000231279">
    <property type="component" value="Unassembled WGS sequence"/>
</dbReference>
<organism evidence="2 4">
    <name type="scientific">Handroanthus impetiginosus</name>
    <dbReference type="NCBI Taxonomy" id="429701"/>
    <lineage>
        <taxon>Eukaryota</taxon>
        <taxon>Viridiplantae</taxon>
        <taxon>Streptophyta</taxon>
        <taxon>Embryophyta</taxon>
        <taxon>Tracheophyta</taxon>
        <taxon>Spermatophyta</taxon>
        <taxon>Magnoliopsida</taxon>
        <taxon>eudicotyledons</taxon>
        <taxon>Gunneridae</taxon>
        <taxon>Pentapetalae</taxon>
        <taxon>asterids</taxon>
        <taxon>lamiids</taxon>
        <taxon>Lamiales</taxon>
        <taxon>Bignoniaceae</taxon>
        <taxon>Crescentiina</taxon>
        <taxon>Tabebuia alliance</taxon>
        <taxon>Handroanthus</taxon>
    </lineage>
</organism>
<gene>
    <name evidence="2" type="ORF">CDL12_13490</name>
    <name evidence="3" type="ORF">CDL12_13491</name>
</gene>
<sequence>MLHSPHLYCHQDLPVNCISRILSHTFMKAQKVRSISEILPQPESRSVTMTRGNQLLALSSTPSMSAPHDHPHATPEAPTADSPTRFQHMNQQNQLQGNQPRTYLSRRTA</sequence>
<comment type="caution">
    <text evidence="2">The sequence shown here is derived from an EMBL/GenBank/DDBJ whole genome shotgun (WGS) entry which is preliminary data.</text>
</comment>